<comment type="caution">
    <text evidence="1">The sequence shown here is derived from an EMBL/GenBank/DDBJ whole genome shotgun (WGS) entry which is preliminary data.</text>
</comment>
<dbReference type="AlphaFoldDB" id="X1U776"/>
<evidence type="ECO:0000313" key="1">
    <source>
        <dbReference type="EMBL" id="GAI95695.1"/>
    </source>
</evidence>
<name>X1U776_9ZZZZ</name>
<proteinExistence type="predicted"/>
<protein>
    <submittedName>
        <fullName evidence="1">Uncharacterized protein</fullName>
    </submittedName>
</protein>
<accession>X1U776</accession>
<feature type="non-terminal residue" evidence="1">
    <location>
        <position position="1"/>
    </location>
</feature>
<sequence>YVSGWPCANSAGIPRLGYRVSDHFNEIIDVWKHGWDTELGTIPPWNINKAVLDLPTRKNLLIHYMQPHEPYIGETKMTVSIEAPNVTQKAMSNPGLEDIIHLFHWRWFEYFIA</sequence>
<organism evidence="1">
    <name type="scientific">marine sediment metagenome</name>
    <dbReference type="NCBI Taxonomy" id="412755"/>
    <lineage>
        <taxon>unclassified sequences</taxon>
        <taxon>metagenomes</taxon>
        <taxon>ecological metagenomes</taxon>
    </lineage>
</organism>
<reference evidence="1" key="1">
    <citation type="journal article" date="2014" name="Front. Microbiol.">
        <title>High frequency of phylogenetically diverse reductive dehalogenase-homologous genes in deep subseafloor sedimentary metagenomes.</title>
        <authorList>
            <person name="Kawai M."/>
            <person name="Futagami T."/>
            <person name="Toyoda A."/>
            <person name="Takaki Y."/>
            <person name="Nishi S."/>
            <person name="Hori S."/>
            <person name="Arai W."/>
            <person name="Tsubouchi T."/>
            <person name="Morono Y."/>
            <person name="Uchiyama I."/>
            <person name="Ito T."/>
            <person name="Fujiyama A."/>
            <person name="Inagaki F."/>
            <person name="Takami H."/>
        </authorList>
    </citation>
    <scope>NUCLEOTIDE SEQUENCE</scope>
    <source>
        <strain evidence="1">Expedition CK06-06</strain>
    </source>
</reference>
<gene>
    <name evidence="1" type="ORF">S12H4_37000</name>
</gene>
<dbReference type="EMBL" id="BARW01022109">
    <property type="protein sequence ID" value="GAI95695.1"/>
    <property type="molecule type" value="Genomic_DNA"/>
</dbReference>